<reference evidence="6" key="1">
    <citation type="submission" date="2016-06" db="EMBL/GenBank/DDBJ databases">
        <authorList>
            <person name="Varghese N."/>
            <person name="Submissions Spin"/>
        </authorList>
    </citation>
    <scope>NUCLEOTIDE SEQUENCE [LARGE SCALE GENOMIC DNA]</scope>
    <source>
        <strain evidence="6">DSM 45794</strain>
    </source>
</reference>
<keyword evidence="3" id="KW-0560">Oxidoreductase</keyword>
<dbReference type="EMBL" id="FLRH01000003">
    <property type="protein sequence ID" value="SBT65718.1"/>
    <property type="molecule type" value="Genomic_DNA"/>
</dbReference>
<dbReference type="STRING" id="946078.GA0070622_2723"/>
<keyword evidence="2" id="KW-0521">NADP</keyword>
<proteinExistence type="inferred from homology"/>
<dbReference type="SUPFAM" id="SSF51735">
    <property type="entry name" value="NAD(P)-binding Rossmann-fold domains"/>
    <property type="match status" value="1"/>
</dbReference>
<dbReference type="AlphaFoldDB" id="A0A1A9B9A1"/>
<comment type="similarity">
    <text evidence="1 4">Belongs to the short-chain dehydrogenases/reductases (SDR) family.</text>
</comment>
<evidence type="ECO:0000256" key="1">
    <source>
        <dbReference type="ARBA" id="ARBA00006484"/>
    </source>
</evidence>
<dbReference type="Pfam" id="PF00106">
    <property type="entry name" value="adh_short"/>
    <property type="match status" value="1"/>
</dbReference>
<evidence type="ECO:0000256" key="2">
    <source>
        <dbReference type="ARBA" id="ARBA00022857"/>
    </source>
</evidence>
<accession>A0A1A9B9A1</accession>
<dbReference type="PANTHER" id="PTHR43963:SF6">
    <property type="entry name" value="CHAIN DEHYDROGENASE FAMILY PROTEIN, PUTATIVE (AFU_ORTHOLOGUE AFUA_3G15350)-RELATED"/>
    <property type="match status" value="1"/>
</dbReference>
<dbReference type="Proteomes" id="UP000199558">
    <property type="component" value="Unassembled WGS sequence"/>
</dbReference>
<dbReference type="PANTHER" id="PTHR43963">
    <property type="entry name" value="CARBONYL REDUCTASE 1-RELATED"/>
    <property type="match status" value="1"/>
</dbReference>
<name>A0A1A9B9A1_9ACTN</name>
<evidence type="ECO:0000256" key="4">
    <source>
        <dbReference type="RuleBase" id="RU000363"/>
    </source>
</evidence>
<protein>
    <submittedName>
        <fullName evidence="5">Short-chain dehydrogenase</fullName>
    </submittedName>
</protein>
<dbReference type="GO" id="GO:0016491">
    <property type="term" value="F:oxidoreductase activity"/>
    <property type="evidence" value="ECO:0007669"/>
    <property type="project" value="UniProtKB-KW"/>
</dbReference>
<sequence>MGGRETGGQSRANGAVIRPFGAVARVVPPTVVRSPTEPWSSRPPADGRVALVSGGNSGLGLQVVRLLAEQGMRVVLASRSVDRGRAALEWLGVHADRVAVRQLDITDPASVARLASWLDRRLGRCDVLVNNAAIPFDAASADLGVVQRILDTNLLGTWRLIQAIVPLMRTGGYGRIVNVSNSLGGVAATRPGLPAYRISKSGVYSLTRMLADELLGDGILVNACSPEPAYPVPGDSPQPAELSSWADTPVWLATLPDDGPTGGFYRGRNEIVW</sequence>
<dbReference type="Gene3D" id="3.40.50.720">
    <property type="entry name" value="NAD(P)-binding Rossmann-like Domain"/>
    <property type="match status" value="1"/>
</dbReference>
<evidence type="ECO:0000256" key="3">
    <source>
        <dbReference type="ARBA" id="ARBA00023002"/>
    </source>
</evidence>
<keyword evidence="6" id="KW-1185">Reference proteome</keyword>
<dbReference type="InterPro" id="IPR036291">
    <property type="entry name" value="NAD(P)-bd_dom_sf"/>
</dbReference>
<organism evidence="5 6">
    <name type="scientific">Micromonospora sediminicola</name>
    <dbReference type="NCBI Taxonomy" id="946078"/>
    <lineage>
        <taxon>Bacteria</taxon>
        <taxon>Bacillati</taxon>
        <taxon>Actinomycetota</taxon>
        <taxon>Actinomycetes</taxon>
        <taxon>Micromonosporales</taxon>
        <taxon>Micromonosporaceae</taxon>
        <taxon>Micromonospora</taxon>
    </lineage>
</organism>
<dbReference type="PRINTS" id="PR00080">
    <property type="entry name" value="SDRFAMILY"/>
</dbReference>
<evidence type="ECO:0000313" key="6">
    <source>
        <dbReference type="Proteomes" id="UP000199558"/>
    </source>
</evidence>
<dbReference type="PRINTS" id="PR00081">
    <property type="entry name" value="GDHRDH"/>
</dbReference>
<evidence type="ECO:0000313" key="5">
    <source>
        <dbReference type="EMBL" id="SBT65718.1"/>
    </source>
</evidence>
<gene>
    <name evidence="5" type="ORF">GA0070622_2723</name>
</gene>
<dbReference type="InterPro" id="IPR002347">
    <property type="entry name" value="SDR_fam"/>
</dbReference>